<accession>A0A6J1S9C8</accession>
<evidence type="ECO:0000313" key="4">
    <source>
        <dbReference type="RefSeq" id="XP_026277662.1"/>
    </source>
</evidence>
<dbReference type="Pfam" id="PF15995">
    <property type="entry name" value="DUF4771"/>
    <property type="match status" value="1"/>
</dbReference>
<dbReference type="GeneID" id="113206008"/>
<gene>
    <name evidence="4" type="primary">LOC113206008</name>
</gene>
<dbReference type="KEGG" id="foc:113206008"/>
<feature type="region of interest" description="Disordered" evidence="1">
    <location>
        <begin position="1"/>
        <end position="81"/>
    </location>
</feature>
<proteinExistence type="predicted"/>
<dbReference type="PANTHER" id="PTHR41967">
    <property type="entry name" value="FI19406P1-RELATED"/>
    <property type="match status" value="1"/>
</dbReference>
<dbReference type="OrthoDB" id="6613664at2759"/>
<feature type="region of interest" description="Disordered" evidence="1">
    <location>
        <begin position="370"/>
        <end position="486"/>
    </location>
</feature>
<evidence type="ECO:0000256" key="1">
    <source>
        <dbReference type="SAM" id="MobiDB-lite"/>
    </source>
</evidence>
<protein>
    <submittedName>
        <fullName evidence="4">Uncharacterized protein LOC113206008</fullName>
    </submittedName>
</protein>
<sequence>MAPKRTTKREKILDLSMDQTRGGHGGARGSISHQPSQRLRAGANSRSTTALAVRTPRPHREGQDQDDGDEARGGAASVVPYSSPESGFRGYTFEVGEALKDMRQDREVKGGLMGPLRAVAEFERAQEQRNEAFRLWLSDVMRKEKELAKKAAFTVIKRRDQMLQEVGPDWFQQLSWDQMQTVNALHPAHRADAEEGGAARVALWCGRLGVSPIPSPRQIRRALRQQPEDHEAFLLALYAVISKSGKTPVPGDPPAPKLRTGFEYTPSERLILSALAHLRLPHVIGKLVEQFGEPEKKPRYLRINPEVPGQRARPERYLWPYLEPLPVPQMDWLELFSANHTAYVENLYMRSHKLPSTLIAELQAKPQLRVTIPPQAGRPAVRKRKPKSKDLPSEDLPADTPGDRVAAPVQADDDEGAEAPSRKRGVGARSGGSRGRSAAVSTVRTRTVGSSPLRAPAERPKRPKRPAAKRDGAAGEADDDSPGVDPASVVSFLESLASEEPLCQLPDVHRIPAIQKWVRLRNGLLYVHRRLAEVLEDRSLIMWNANHLGMSYRVPTPRHGLTPKQVRELTWDRREWYRRRVDRIMRGYNTALRTIQVNAAREMFPAMACDYFPGRDKFLKTYFAYMPKHEMDQPVVKPWNPGEYNQSILPRWRDRYYQCRVSK</sequence>
<evidence type="ECO:0000313" key="3">
    <source>
        <dbReference type="Proteomes" id="UP000504606"/>
    </source>
</evidence>
<dbReference type="RefSeq" id="XP_026277662.1">
    <property type="nucleotide sequence ID" value="XM_026421877.2"/>
</dbReference>
<dbReference type="Proteomes" id="UP000504606">
    <property type="component" value="Unplaced"/>
</dbReference>
<organism evidence="3 4">
    <name type="scientific">Frankliniella occidentalis</name>
    <name type="common">Western flower thrips</name>
    <name type="synonym">Euthrips occidentalis</name>
    <dbReference type="NCBI Taxonomy" id="133901"/>
    <lineage>
        <taxon>Eukaryota</taxon>
        <taxon>Metazoa</taxon>
        <taxon>Ecdysozoa</taxon>
        <taxon>Arthropoda</taxon>
        <taxon>Hexapoda</taxon>
        <taxon>Insecta</taxon>
        <taxon>Pterygota</taxon>
        <taxon>Neoptera</taxon>
        <taxon>Paraneoptera</taxon>
        <taxon>Thysanoptera</taxon>
        <taxon>Terebrantia</taxon>
        <taxon>Thripoidea</taxon>
        <taxon>Thripidae</taxon>
        <taxon>Frankliniella</taxon>
    </lineage>
</organism>
<dbReference type="InterPro" id="IPR031936">
    <property type="entry name" value="DUF4771"/>
</dbReference>
<dbReference type="AlphaFoldDB" id="A0A6J1S9C8"/>
<reference evidence="4" key="1">
    <citation type="submission" date="2025-08" db="UniProtKB">
        <authorList>
            <consortium name="RefSeq"/>
        </authorList>
    </citation>
    <scope>IDENTIFICATION</scope>
    <source>
        <tissue evidence="4">Whole organism</tissue>
    </source>
</reference>
<evidence type="ECO:0000259" key="2">
    <source>
        <dbReference type="Pfam" id="PF15995"/>
    </source>
</evidence>
<feature type="domain" description="DUF4771" evidence="2">
    <location>
        <begin position="502"/>
        <end position="632"/>
    </location>
</feature>
<name>A0A6J1S9C8_FRAOC</name>
<keyword evidence="3" id="KW-1185">Reference proteome</keyword>
<dbReference type="PANTHER" id="PTHR41967:SF6">
    <property type="entry name" value="FI19406P1-RELATED"/>
    <property type="match status" value="1"/>
</dbReference>